<dbReference type="EMBL" id="JH430009">
    <property type="status" value="NOT_ANNOTATED_CDS"/>
    <property type="molecule type" value="Genomic_DNA"/>
</dbReference>
<evidence type="ECO:0000256" key="3">
    <source>
        <dbReference type="ARBA" id="ARBA00022857"/>
    </source>
</evidence>
<evidence type="ECO:0008006" key="7">
    <source>
        <dbReference type="Google" id="ProtNLM"/>
    </source>
</evidence>
<dbReference type="SUPFAM" id="SSF51735">
    <property type="entry name" value="NAD(P)-binding Rossmann-fold domains"/>
    <property type="match status" value="1"/>
</dbReference>
<keyword evidence="4" id="KW-0560">Oxidoreductase</keyword>
<organism evidence="5 6">
    <name type="scientific">Strigamia maritima</name>
    <name type="common">European centipede</name>
    <name type="synonym">Geophilus maritimus</name>
    <dbReference type="NCBI Taxonomy" id="126957"/>
    <lineage>
        <taxon>Eukaryota</taxon>
        <taxon>Metazoa</taxon>
        <taxon>Ecdysozoa</taxon>
        <taxon>Arthropoda</taxon>
        <taxon>Myriapoda</taxon>
        <taxon>Chilopoda</taxon>
        <taxon>Pleurostigmophora</taxon>
        <taxon>Geophilomorpha</taxon>
        <taxon>Linotaeniidae</taxon>
        <taxon>Strigamia</taxon>
    </lineage>
</organism>
<reference evidence="5" key="2">
    <citation type="submission" date="2015-02" db="UniProtKB">
        <authorList>
            <consortium name="EnsemblMetazoa"/>
        </authorList>
    </citation>
    <scope>IDENTIFICATION</scope>
</reference>
<dbReference type="HOGENOM" id="CLU_010194_2_11_1"/>
<sequence length="197" mass="21360">MATGLVSYGRCFCLISGASRGFGRGLAIKLADKLAPGSVLFLVARNAQDLAEVKTIIDEKKRNLSVVVLSMDLKKPDHEVFKVAINSALKQCDAKADEFNTALVVHNVGSLGNINGTTLDVVDINELRSYYDLNLFATILLNSAFFKIFTASSTGKQVVINLSSGAAVTPFKTWIYYSTDTFPTFVIVGHCHTSDPF</sequence>
<evidence type="ECO:0000256" key="2">
    <source>
        <dbReference type="ARBA" id="ARBA00022490"/>
    </source>
</evidence>
<evidence type="ECO:0000313" key="6">
    <source>
        <dbReference type="Proteomes" id="UP000014500"/>
    </source>
</evidence>
<evidence type="ECO:0000256" key="4">
    <source>
        <dbReference type="ARBA" id="ARBA00023002"/>
    </source>
</evidence>
<dbReference type="PANTHER" id="PTHR44085">
    <property type="entry name" value="SEPIAPTERIN REDUCTASE"/>
    <property type="match status" value="1"/>
</dbReference>
<keyword evidence="3" id="KW-0521">NADP</keyword>
<dbReference type="PANTHER" id="PTHR44085:SF2">
    <property type="entry name" value="SEPIAPTERIN REDUCTASE"/>
    <property type="match status" value="1"/>
</dbReference>
<dbReference type="GO" id="GO:0004757">
    <property type="term" value="F:sepiapterin reductase (NADP+) activity"/>
    <property type="evidence" value="ECO:0007669"/>
    <property type="project" value="TreeGrafter"/>
</dbReference>
<proteinExistence type="predicted"/>
<evidence type="ECO:0000313" key="5">
    <source>
        <dbReference type="EnsemblMetazoa" id="SMAR000416-PA"/>
    </source>
</evidence>
<dbReference type="EnsemblMetazoa" id="SMAR000416-RA">
    <property type="protein sequence ID" value="SMAR000416-PA"/>
    <property type="gene ID" value="SMAR000416"/>
</dbReference>
<accession>T1IHT9</accession>
<protein>
    <recommendedName>
        <fullName evidence="7">Sepiapterin reductase</fullName>
    </recommendedName>
</protein>
<dbReference type="AlphaFoldDB" id="T1IHT9"/>
<dbReference type="OMA" id="INIWREF"/>
<dbReference type="STRING" id="126957.T1IHT9"/>
<dbReference type="eggNOG" id="KOG1204">
    <property type="taxonomic scope" value="Eukaryota"/>
</dbReference>
<dbReference type="Pfam" id="PF00106">
    <property type="entry name" value="adh_short"/>
    <property type="match status" value="1"/>
</dbReference>
<dbReference type="InterPro" id="IPR036291">
    <property type="entry name" value="NAD(P)-bd_dom_sf"/>
</dbReference>
<keyword evidence="6" id="KW-1185">Reference proteome</keyword>
<dbReference type="GO" id="GO:0005737">
    <property type="term" value="C:cytoplasm"/>
    <property type="evidence" value="ECO:0007669"/>
    <property type="project" value="UniProtKB-SubCell"/>
</dbReference>
<dbReference type="Gene3D" id="3.40.50.720">
    <property type="entry name" value="NAD(P)-binding Rossmann-like Domain"/>
    <property type="match status" value="1"/>
</dbReference>
<evidence type="ECO:0000256" key="1">
    <source>
        <dbReference type="ARBA" id="ARBA00004496"/>
    </source>
</evidence>
<dbReference type="Proteomes" id="UP000014500">
    <property type="component" value="Unassembled WGS sequence"/>
</dbReference>
<dbReference type="PhylomeDB" id="T1IHT9"/>
<dbReference type="InterPro" id="IPR002347">
    <property type="entry name" value="SDR_fam"/>
</dbReference>
<keyword evidence="2" id="KW-0963">Cytoplasm</keyword>
<comment type="subcellular location">
    <subcellularLocation>
        <location evidence="1">Cytoplasm</location>
    </subcellularLocation>
</comment>
<name>T1IHT9_STRMM</name>
<dbReference type="InterPro" id="IPR051721">
    <property type="entry name" value="Biopterin_syn/organic_redct"/>
</dbReference>
<reference evidence="6" key="1">
    <citation type="submission" date="2011-05" db="EMBL/GenBank/DDBJ databases">
        <authorList>
            <person name="Richards S.R."/>
            <person name="Qu J."/>
            <person name="Jiang H."/>
            <person name="Jhangiani S.N."/>
            <person name="Agravi P."/>
            <person name="Goodspeed R."/>
            <person name="Gross S."/>
            <person name="Mandapat C."/>
            <person name="Jackson L."/>
            <person name="Mathew T."/>
            <person name="Pu L."/>
            <person name="Thornton R."/>
            <person name="Saada N."/>
            <person name="Wilczek-Boney K.B."/>
            <person name="Lee S."/>
            <person name="Kovar C."/>
            <person name="Wu Y."/>
            <person name="Scherer S.E."/>
            <person name="Worley K.C."/>
            <person name="Muzny D.M."/>
            <person name="Gibbs R."/>
        </authorList>
    </citation>
    <scope>NUCLEOTIDE SEQUENCE</scope>
    <source>
        <strain evidence="6">Brora</strain>
    </source>
</reference>
<dbReference type="GO" id="GO:0006729">
    <property type="term" value="P:tetrahydrobiopterin biosynthetic process"/>
    <property type="evidence" value="ECO:0007669"/>
    <property type="project" value="TreeGrafter"/>
</dbReference>